<name>A0A0A2MVF2_9FLAO</name>
<dbReference type="EMBL" id="JRLY01000011">
    <property type="protein sequence ID" value="KGO92165.1"/>
    <property type="molecule type" value="Genomic_DNA"/>
</dbReference>
<evidence type="ECO:0000313" key="1">
    <source>
        <dbReference type="EMBL" id="KGO92165.1"/>
    </source>
</evidence>
<keyword evidence="2" id="KW-1185">Reference proteome</keyword>
<gene>
    <name evidence="1" type="ORF">Q766_13455</name>
</gene>
<evidence type="ECO:0000313" key="2">
    <source>
        <dbReference type="Proteomes" id="UP000030111"/>
    </source>
</evidence>
<organism evidence="1 2">
    <name type="scientific">Flavobacterium subsaxonicum WB 4.1-42 = DSM 21790</name>
    <dbReference type="NCBI Taxonomy" id="1121898"/>
    <lineage>
        <taxon>Bacteria</taxon>
        <taxon>Pseudomonadati</taxon>
        <taxon>Bacteroidota</taxon>
        <taxon>Flavobacteriia</taxon>
        <taxon>Flavobacteriales</taxon>
        <taxon>Flavobacteriaceae</taxon>
        <taxon>Flavobacterium</taxon>
    </lineage>
</organism>
<proteinExistence type="predicted"/>
<dbReference type="Proteomes" id="UP000030111">
    <property type="component" value="Unassembled WGS sequence"/>
</dbReference>
<protein>
    <submittedName>
        <fullName evidence="1">Uncharacterized protein</fullName>
    </submittedName>
</protein>
<sequence length="135" mass="14423">MTILLIVLTPSPSPKESGAENGYSVLTMLTPPIFSRDALNASHSLVNLTLNPSPHERSELAQQRRGGAANGYSVVKITMTILLIVLSPNPSPKERGAWNGYSVAIVISIQTPECSCPPLLRQFAALVWRGAGGED</sequence>
<reference evidence="1 2" key="1">
    <citation type="submission" date="2013-09" db="EMBL/GenBank/DDBJ databases">
        <authorList>
            <person name="Zeng Z."/>
            <person name="Chen C."/>
        </authorList>
    </citation>
    <scope>NUCLEOTIDE SEQUENCE [LARGE SCALE GENOMIC DNA]</scope>
    <source>
        <strain evidence="1 2">WB 4.1-42</strain>
    </source>
</reference>
<dbReference type="AlphaFoldDB" id="A0A0A2MVF2"/>
<comment type="caution">
    <text evidence="1">The sequence shown here is derived from an EMBL/GenBank/DDBJ whole genome shotgun (WGS) entry which is preliminary data.</text>
</comment>
<accession>A0A0A2MVF2</accession>